<dbReference type="Gene3D" id="3.30.710.10">
    <property type="entry name" value="Potassium Channel Kv1.1, Chain A"/>
    <property type="match status" value="1"/>
</dbReference>
<proteinExistence type="predicted"/>
<dbReference type="GO" id="GO:0043161">
    <property type="term" value="P:proteasome-mediated ubiquitin-dependent protein catabolic process"/>
    <property type="evidence" value="ECO:0000318"/>
    <property type="project" value="GO_Central"/>
</dbReference>
<dbReference type="EMBL" id="CT868658">
    <property type="protein sequence ID" value="CAK90121.1"/>
    <property type="molecule type" value="Genomic_DNA"/>
</dbReference>
<sequence length="329" mass="38363">MLKKRGSDQLDIIFEAGEDLMNSSKNQVIILKNNSIRLPITKPRTFLSYSLEFCGITGLNYKQLRFQSLGRDIRVFDQLMIQPETSIMTASLVKVIHTNEFNQMVQNPLKSSLQNLFLGGIFSDVILKINDEIVLPLHKCILSCRSPKFNGMFSSNLMESTQNIIKVEYKKPELFKLMLGWIYSGYWKEFPDNIADACDLMLLADEYMIMDLKQKCEEDIISKLDITNILQVLLFVEKYCDILSPIIVDKAHSLFIDDFDQILRLNPNLEQDITKVPGLMTKLFLNYHQKKIRKARKVHFVVEDFDQQESDSDYNSQDYVRNYTQNFYQ</sequence>
<dbReference type="InterPro" id="IPR011333">
    <property type="entry name" value="SKP1/BTB/POZ_sf"/>
</dbReference>
<dbReference type="HOGENOM" id="CLU_867293_0_0_1"/>
<dbReference type="Proteomes" id="UP000000600">
    <property type="component" value="Unassembled WGS sequence"/>
</dbReference>
<dbReference type="OrthoDB" id="10249567at2759"/>
<name>A0E4A4_PARTE</name>
<dbReference type="GeneID" id="5043303"/>
<gene>
    <name evidence="2" type="ORF">GSPATT00023295001</name>
</gene>
<reference evidence="2 3" key="1">
    <citation type="journal article" date="2006" name="Nature">
        <title>Global trends of whole-genome duplications revealed by the ciliate Paramecium tetraurelia.</title>
        <authorList>
            <consortium name="Genoscope"/>
            <person name="Aury J.-M."/>
            <person name="Jaillon O."/>
            <person name="Duret L."/>
            <person name="Noel B."/>
            <person name="Jubin C."/>
            <person name="Porcel B.M."/>
            <person name="Segurens B."/>
            <person name="Daubin V."/>
            <person name="Anthouard V."/>
            <person name="Aiach N."/>
            <person name="Arnaiz O."/>
            <person name="Billaut A."/>
            <person name="Beisson J."/>
            <person name="Blanc I."/>
            <person name="Bouhouche K."/>
            <person name="Camara F."/>
            <person name="Duharcourt S."/>
            <person name="Guigo R."/>
            <person name="Gogendeau D."/>
            <person name="Katinka M."/>
            <person name="Keller A.-M."/>
            <person name="Kissmehl R."/>
            <person name="Klotz C."/>
            <person name="Koll F."/>
            <person name="Le Moue A."/>
            <person name="Lepere C."/>
            <person name="Malinsky S."/>
            <person name="Nowacki M."/>
            <person name="Nowak J.K."/>
            <person name="Plattner H."/>
            <person name="Poulain J."/>
            <person name="Ruiz F."/>
            <person name="Serrano V."/>
            <person name="Zagulski M."/>
            <person name="Dessen P."/>
            <person name="Betermier M."/>
            <person name="Weissenbach J."/>
            <person name="Scarpelli C."/>
            <person name="Schachter V."/>
            <person name="Sperling L."/>
            <person name="Meyer E."/>
            <person name="Cohen J."/>
            <person name="Wincker P."/>
        </authorList>
    </citation>
    <scope>NUCLEOTIDE SEQUENCE [LARGE SCALE GENOMIC DNA]</scope>
    <source>
        <strain evidence="2 3">Stock d4-2</strain>
    </source>
</reference>
<dbReference type="Pfam" id="PF00651">
    <property type="entry name" value="BTB"/>
    <property type="match status" value="1"/>
</dbReference>
<feature type="domain" description="BTB" evidence="1">
    <location>
        <begin position="123"/>
        <end position="185"/>
    </location>
</feature>
<evidence type="ECO:0000313" key="2">
    <source>
        <dbReference type="EMBL" id="CAK90121.1"/>
    </source>
</evidence>
<dbReference type="SUPFAM" id="SSF54695">
    <property type="entry name" value="POZ domain"/>
    <property type="match status" value="1"/>
</dbReference>
<dbReference type="SMART" id="SM00225">
    <property type="entry name" value="BTB"/>
    <property type="match status" value="1"/>
</dbReference>
<dbReference type="InParanoid" id="A0E4A4"/>
<dbReference type="PROSITE" id="PS50097">
    <property type="entry name" value="BTB"/>
    <property type="match status" value="1"/>
</dbReference>
<protein>
    <recommendedName>
        <fullName evidence="1">BTB domain-containing protein</fullName>
    </recommendedName>
</protein>
<dbReference type="FunFam" id="3.30.710.10:FF:000260">
    <property type="entry name" value="Uncharacterized protein"/>
    <property type="match status" value="1"/>
</dbReference>
<dbReference type="KEGG" id="ptm:GSPATT00023295001"/>
<dbReference type="RefSeq" id="XP_001457518.1">
    <property type="nucleotide sequence ID" value="XM_001457481.1"/>
</dbReference>
<dbReference type="AlphaFoldDB" id="A0E4A4"/>
<dbReference type="InterPro" id="IPR000210">
    <property type="entry name" value="BTB/POZ_dom"/>
</dbReference>
<dbReference type="eggNOG" id="KOG1987">
    <property type="taxonomic scope" value="Eukaryota"/>
</dbReference>
<evidence type="ECO:0000313" key="3">
    <source>
        <dbReference type="Proteomes" id="UP000000600"/>
    </source>
</evidence>
<evidence type="ECO:0000259" key="1">
    <source>
        <dbReference type="PROSITE" id="PS50097"/>
    </source>
</evidence>
<accession>A0E4A4</accession>
<keyword evidence="3" id="KW-1185">Reference proteome</keyword>
<dbReference type="STRING" id="5888.A0E4A4"/>
<organism evidence="2 3">
    <name type="scientific">Paramecium tetraurelia</name>
    <dbReference type="NCBI Taxonomy" id="5888"/>
    <lineage>
        <taxon>Eukaryota</taxon>
        <taxon>Sar</taxon>
        <taxon>Alveolata</taxon>
        <taxon>Ciliophora</taxon>
        <taxon>Intramacronucleata</taxon>
        <taxon>Oligohymenophorea</taxon>
        <taxon>Peniculida</taxon>
        <taxon>Parameciidae</taxon>
        <taxon>Paramecium</taxon>
    </lineage>
</organism>
<dbReference type="GO" id="GO:0030162">
    <property type="term" value="P:regulation of proteolysis"/>
    <property type="evidence" value="ECO:0000318"/>
    <property type="project" value="GO_Central"/>
</dbReference>
<dbReference type="GO" id="GO:0031625">
    <property type="term" value="F:ubiquitin protein ligase binding"/>
    <property type="evidence" value="ECO:0000318"/>
    <property type="project" value="GO_Central"/>
</dbReference>
<dbReference type="PANTHER" id="PTHR24413">
    <property type="entry name" value="SPECKLE-TYPE POZ PROTEIN"/>
    <property type="match status" value="1"/>
</dbReference>
<dbReference type="CDD" id="cd18186">
    <property type="entry name" value="BTB_POZ_ZBTB_KLHL-like"/>
    <property type="match status" value="1"/>
</dbReference>
<dbReference type="OMA" id="KAHTLFI"/>
<dbReference type="GO" id="GO:0005737">
    <property type="term" value="C:cytoplasm"/>
    <property type="evidence" value="ECO:0000318"/>
    <property type="project" value="GO_Central"/>
</dbReference>